<reference evidence="10 11" key="1">
    <citation type="submission" date="2018-01" db="EMBL/GenBank/DDBJ databases">
        <title>Harnessing the power of phylogenomics to disentangle the directionality and signatures of interkingdom host jumping in the parasitic fungal genus Tolypocladium.</title>
        <authorList>
            <person name="Quandt C.A."/>
            <person name="Patterson W."/>
            <person name="Spatafora J.W."/>
        </authorList>
    </citation>
    <scope>NUCLEOTIDE SEQUENCE [LARGE SCALE GENOMIC DNA]</scope>
    <source>
        <strain evidence="10 11">NRBC 100945</strain>
    </source>
</reference>
<evidence type="ECO:0000256" key="4">
    <source>
        <dbReference type="ARBA" id="ARBA00022490"/>
    </source>
</evidence>
<dbReference type="Gene3D" id="1.25.40.10">
    <property type="entry name" value="Tetratricopeptide repeat domain"/>
    <property type="match status" value="1"/>
</dbReference>
<evidence type="ECO:0000313" key="10">
    <source>
        <dbReference type="EMBL" id="POR33008.1"/>
    </source>
</evidence>
<dbReference type="SUPFAM" id="SSF54277">
    <property type="entry name" value="CAD &amp; PB1 domains"/>
    <property type="match status" value="1"/>
</dbReference>
<dbReference type="SUPFAM" id="SSF48452">
    <property type="entry name" value="TPR-like"/>
    <property type="match status" value="1"/>
</dbReference>
<evidence type="ECO:0000256" key="5">
    <source>
        <dbReference type="ARBA" id="ARBA00022737"/>
    </source>
</evidence>
<evidence type="ECO:0000256" key="8">
    <source>
        <dbReference type="SAM" id="MobiDB-lite"/>
    </source>
</evidence>
<dbReference type="Proteomes" id="UP000237481">
    <property type="component" value="Unassembled WGS sequence"/>
</dbReference>
<evidence type="ECO:0000256" key="1">
    <source>
        <dbReference type="ARBA" id="ARBA00004496"/>
    </source>
</evidence>
<feature type="compositionally biased region" description="Polar residues" evidence="8">
    <location>
        <begin position="268"/>
        <end position="280"/>
    </location>
</feature>
<dbReference type="STRING" id="94208.A0A2S4KS63"/>
<dbReference type="EMBL" id="PKSG01000756">
    <property type="protein sequence ID" value="POR33008.1"/>
    <property type="molecule type" value="Genomic_DNA"/>
</dbReference>
<dbReference type="InterPro" id="IPR034892">
    <property type="entry name" value="PB1_NoxR"/>
</dbReference>
<feature type="compositionally biased region" description="Low complexity" evidence="8">
    <location>
        <begin position="342"/>
        <end position="363"/>
    </location>
</feature>
<evidence type="ECO:0000313" key="11">
    <source>
        <dbReference type="Proteomes" id="UP000237481"/>
    </source>
</evidence>
<organism evidence="10 11">
    <name type="scientific">Tolypocladium paradoxum</name>
    <dbReference type="NCBI Taxonomy" id="94208"/>
    <lineage>
        <taxon>Eukaryota</taxon>
        <taxon>Fungi</taxon>
        <taxon>Dikarya</taxon>
        <taxon>Ascomycota</taxon>
        <taxon>Pezizomycotina</taxon>
        <taxon>Sordariomycetes</taxon>
        <taxon>Hypocreomycetidae</taxon>
        <taxon>Hypocreales</taxon>
        <taxon>Ophiocordycipitaceae</taxon>
        <taxon>Tolypocladium</taxon>
    </lineage>
</organism>
<proteinExistence type="inferred from homology"/>
<dbReference type="InterPro" id="IPR019734">
    <property type="entry name" value="TPR_rpt"/>
</dbReference>
<dbReference type="Pfam" id="PF00564">
    <property type="entry name" value="PB1"/>
    <property type="match status" value="1"/>
</dbReference>
<feature type="region of interest" description="Disordered" evidence="8">
    <location>
        <begin position="225"/>
        <end position="449"/>
    </location>
</feature>
<dbReference type="Pfam" id="PF00515">
    <property type="entry name" value="TPR_1"/>
    <property type="match status" value="1"/>
</dbReference>
<dbReference type="InterPro" id="IPR000270">
    <property type="entry name" value="PB1_dom"/>
</dbReference>
<name>A0A2S4KS63_9HYPO</name>
<dbReference type="PANTHER" id="PTHR15175:SF0">
    <property type="entry name" value="SH3 DOMAIN-CONTAINING PROTEIN C23A1.17"/>
    <property type="match status" value="1"/>
</dbReference>
<sequence>MSLKQEIETWVAALARYDNNEFNDALGEFGKICDTSKILFNMGVIHATLGEHEKAVECYQRAIRLDQYLAVAYFQQGVSNFLLGDFEEALANFNDTLLYLRGNSMIDYAQLGLLFKLYSCEVLFNRGLCYIYLQQTDAGMQDLSYAVKEKMVEDHDVIDEAIREEAEGYTVFSIPVGVVYRPNEAKVRNLKTKDYLGKARLVAASDRSNAFTGFAGSEIKNVSRAQGPFEPSASSSLLQAGKNDVKDDRPADNISFAATNLVKPGIQSRRQQSEPPTSRNVFPPTPPPENDRPTRGASVRSGPKLMPAKLNIPSQESSRKYEKAASPQERRSPQDGRLRPTRSASAAPARSFSQQPAPAPLQRRPTRPIEEEEAYPGELYDMYQGGGGSRGSRGSRPSNRMRQQPRYIEEEEDGSDYDDGSLDEAEFEMVSNSRRGTGSRSGSRAPSRLPDVRKVRVKVHADDVRYIMVGTAIEFPDLVDRVREKFGLRRRFKIKIKDEDMPEGDMITMGDQDDLEMAMHSAKSAAKRQRQEVGKLEIWIFEV</sequence>
<keyword evidence="5" id="KW-0677">Repeat</keyword>
<feature type="compositionally biased region" description="Acidic residues" evidence="8">
    <location>
        <begin position="409"/>
        <end position="427"/>
    </location>
</feature>
<keyword evidence="11" id="KW-1185">Reference proteome</keyword>
<dbReference type="FunFam" id="1.25.40.10:FF:000017">
    <property type="entry name" value="NADPH oxidase regulator NoxR"/>
    <property type="match status" value="1"/>
</dbReference>
<dbReference type="PANTHER" id="PTHR15175">
    <property type="entry name" value="NEUTROPHIL CYTOSOLIC FACTOR 2, NEUTROPHIL NADPH OXIDASE FACTOR 2"/>
    <property type="match status" value="1"/>
</dbReference>
<keyword evidence="6 7" id="KW-0802">TPR repeat</keyword>
<evidence type="ECO:0000256" key="2">
    <source>
        <dbReference type="ARBA" id="ARBA00008051"/>
    </source>
</evidence>
<dbReference type="InterPro" id="IPR051864">
    <property type="entry name" value="NCF2_NOXA1"/>
</dbReference>
<dbReference type="SMART" id="SM00028">
    <property type="entry name" value="TPR"/>
    <property type="match status" value="3"/>
</dbReference>
<dbReference type="AlphaFoldDB" id="A0A2S4KS63"/>
<dbReference type="SMART" id="SM00666">
    <property type="entry name" value="PB1"/>
    <property type="match status" value="1"/>
</dbReference>
<accession>A0A2S4KS63</accession>
<feature type="compositionally biased region" description="Basic and acidic residues" evidence="8">
    <location>
        <begin position="317"/>
        <end position="338"/>
    </location>
</feature>
<dbReference type="Gene3D" id="3.10.20.90">
    <property type="entry name" value="Phosphatidylinositol 3-kinase Catalytic Subunit, Chain A, domain 1"/>
    <property type="match status" value="1"/>
</dbReference>
<comment type="caution">
    <text evidence="10">The sequence shown here is derived from an EMBL/GenBank/DDBJ whole genome shotgun (WGS) entry which is preliminary data.</text>
</comment>
<dbReference type="OrthoDB" id="9450131at2759"/>
<feature type="repeat" description="TPR" evidence="7">
    <location>
        <begin position="36"/>
        <end position="69"/>
    </location>
</feature>
<gene>
    <name evidence="10" type="ORF">TPAR_06778</name>
</gene>
<feature type="domain" description="PB1" evidence="9">
    <location>
        <begin position="454"/>
        <end position="543"/>
    </location>
</feature>
<dbReference type="InterPro" id="IPR011990">
    <property type="entry name" value="TPR-like_helical_dom_sf"/>
</dbReference>
<protein>
    <submittedName>
        <fullName evidence="10">Neutrophil cytosol factor 2</fullName>
    </submittedName>
</protein>
<evidence type="ECO:0000256" key="3">
    <source>
        <dbReference type="ARBA" id="ARBA00022443"/>
    </source>
</evidence>
<evidence type="ECO:0000259" key="9">
    <source>
        <dbReference type="PROSITE" id="PS51745"/>
    </source>
</evidence>
<dbReference type="GO" id="GO:0005737">
    <property type="term" value="C:cytoplasm"/>
    <property type="evidence" value="ECO:0007669"/>
    <property type="project" value="UniProtKB-SubCell"/>
</dbReference>
<dbReference type="InterPro" id="IPR053793">
    <property type="entry name" value="PB1-like"/>
</dbReference>
<keyword evidence="3" id="KW-0728">SH3 domain</keyword>
<evidence type="ECO:0000256" key="6">
    <source>
        <dbReference type="ARBA" id="ARBA00022803"/>
    </source>
</evidence>
<dbReference type="CDD" id="cd06408">
    <property type="entry name" value="PB1_NoxR"/>
    <property type="match status" value="1"/>
</dbReference>
<comment type="subcellular location">
    <subcellularLocation>
        <location evidence="1">Cytoplasm</location>
    </subcellularLocation>
</comment>
<feature type="compositionally biased region" description="Low complexity" evidence="8">
    <location>
        <begin position="431"/>
        <end position="448"/>
    </location>
</feature>
<keyword evidence="4" id="KW-0963">Cytoplasm</keyword>
<comment type="similarity">
    <text evidence="2">Belongs to the NCF2/NOXA1 family.</text>
</comment>
<dbReference type="PROSITE" id="PS50005">
    <property type="entry name" value="TPR"/>
    <property type="match status" value="1"/>
</dbReference>
<dbReference type="PROSITE" id="PS51745">
    <property type="entry name" value="PB1"/>
    <property type="match status" value="1"/>
</dbReference>
<evidence type="ECO:0000256" key="7">
    <source>
        <dbReference type="PROSITE-ProRule" id="PRU00339"/>
    </source>
</evidence>
<dbReference type="PROSITE" id="PS50293">
    <property type="entry name" value="TPR_REGION"/>
    <property type="match status" value="1"/>
</dbReference>